<evidence type="ECO:0000256" key="1">
    <source>
        <dbReference type="SAM" id="MobiDB-lite"/>
    </source>
</evidence>
<feature type="chain" id="PRO_5021697262" description="Secreted protein" evidence="2">
    <location>
        <begin position="36"/>
        <end position="533"/>
    </location>
</feature>
<organism evidence="3 4">
    <name type="scientific">Stieleria marina</name>
    <dbReference type="NCBI Taxonomy" id="1930275"/>
    <lineage>
        <taxon>Bacteria</taxon>
        <taxon>Pseudomonadati</taxon>
        <taxon>Planctomycetota</taxon>
        <taxon>Planctomycetia</taxon>
        <taxon>Pirellulales</taxon>
        <taxon>Pirellulaceae</taxon>
        <taxon>Stieleria</taxon>
    </lineage>
</organism>
<evidence type="ECO:0008006" key="5">
    <source>
        <dbReference type="Google" id="ProtNLM"/>
    </source>
</evidence>
<dbReference type="PROSITE" id="PS51318">
    <property type="entry name" value="TAT"/>
    <property type="match status" value="1"/>
</dbReference>
<evidence type="ECO:0000313" key="3">
    <source>
        <dbReference type="EMBL" id="QDT11369.1"/>
    </source>
</evidence>
<dbReference type="RefSeq" id="WP_145419212.1">
    <property type="nucleotide sequence ID" value="NZ_CP036526.1"/>
</dbReference>
<feature type="compositionally biased region" description="Basic and acidic residues" evidence="1">
    <location>
        <begin position="77"/>
        <end position="89"/>
    </location>
</feature>
<feature type="signal peptide" evidence="2">
    <location>
        <begin position="1"/>
        <end position="35"/>
    </location>
</feature>
<protein>
    <recommendedName>
        <fullName evidence="5">Secreted protein</fullName>
    </recommendedName>
</protein>
<keyword evidence="4" id="KW-1185">Reference proteome</keyword>
<accession>A0A517NW68</accession>
<proteinExistence type="predicted"/>
<dbReference type="OrthoDB" id="231587at2"/>
<gene>
    <name evidence="3" type="ORF">K239x_33640</name>
</gene>
<feature type="region of interest" description="Disordered" evidence="1">
    <location>
        <begin position="75"/>
        <end position="97"/>
    </location>
</feature>
<keyword evidence="2" id="KW-0732">Signal</keyword>
<reference evidence="3 4" key="1">
    <citation type="submission" date="2019-02" db="EMBL/GenBank/DDBJ databases">
        <title>Deep-cultivation of Planctomycetes and their phenomic and genomic characterization uncovers novel biology.</title>
        <authorList>
            <person name="Wiegand S."/>
            <person name="Jogler M."/>
            <person name="Boedeker C."/>
            <person name="Pinto D."/>
            <person name="Vollmers J."/>
            <person name="Rivas-Marin E."/>
            <person name="Kohn T."/>
            <person name="Peeters S.H."/>
            <person name="Heuer A."/>
            <person name="Rast P."/>
            <person name="Oberbeckmann S."/>
            <person name="Bunk B."/>
            <person name="Jeske O."/>
            <person name="Meyerdierks A."/>
            <person name="Storesund J.E."/>
            <person name="Kallscheuer N."/>
            <person name="Luecker S."/>
            <person name="Lage O.M."/>
            <person name="Pohl T."/>
            <person name="Merkel B.J."/>
            <person name="Hornburger P."/>
            <person name="Mueller R.-W."/>
            <person name="Bruemmer F."/>
            <person name="Labrenz M."/>
            <person name="Spormann A.M."/>
            <person name="Op den Camp H."/>
            <person name="Overmann J."/>
            <person name="Amann R."/>
            <person name="Jetten M.S.M."/>
            <person name="Mascher T."/>
            <person name="Medema M.H."/>
            <person name="Devos D.P."/>
            <person name="Kaster A.-K."/>
            <person name="Ovreas L."/>
            <person name="Rohde M."/>
            <person name="Galperin M.Y."/>
            <person name="Jogler C."/>
        </authorList>
    </citation>
    <scope>NUCLEOTIDE SEQUENCE [LARGE SCALE GENOMIC DNA]</scope>
    <source>
        <strain evidence="3 4">K23_9</strain>
    </source>
</reference>
<dbReference type="Proteomes" id="UP000319817">
    <property type="component" value="Chromosome"/>
</dbReference>
<dbReference type="AlphaFoldDB" id="A0A517NW68"/>
<dbReference type="EMBL" id="CP036526">
    <property type="protein sequence ID" value="QDT11369.1"/>
    <property type="molecule type" value="Genomic_DNA"/>
</dbReference>
<sequence precursor="true">MNLSLTRRIRRAALSCLIAAGVAAATVSGPLTAHAHDTLPIPTGAYETIDHADDWCVWTESNTCNYQVDDDLTPNEFADRDLEPSEPRTHLSSHSSHAVSRTASNFESSLAAVAASACAKAGISVEQLIEPFAMVSTHEENSVDQIVELQQWWSTTQQHVEAQYNSLIQLAETADDQSLQATAADTVAGNIIQGDVAVLDAVSLVPLVDLRSDLPFSNAMSPLLASVPASAEEGRINETNEPADFVRDHRDADLLPKLVADGASREQLAILAMEEPIDAQTDSLRMHGRSILVTQSNQSVSVSPAVPPTSQLVGSSAMIVSIEEVYMPYDLAARDVQWSLHFPLAKRPFCVRNRRELRGLPDETPAEVASDAEPAPEAINVAWTQAWAVIGNYASLPSKVQPAVFGSRLVDLVDQRKVLTQRAVQQIARVWPAAPPQPAVVRPSKVGAKLLARAKVVVDGNAEVEKKAQVSKQLPAGFDADETLAVWVDQAVRSSRSIQSALSRILATPPKLAQKPNLVPASLDDVAGETSRR</sequence>
<dbReference type="InterPro" id="IPR006311">
    <property type="entry name" value="TAT_signal"/>
</dbReference>
<evidence type="ECO:0000313" key="4">
    <source>
        <dbReference type="Proteomes" id="UP000319817"/>
    </source>
</evidence>
<name>A0A517NW68_9BACT</name>
<evidence type="ECO:0000256" key="2">
    <source>
        <dbReference type="SAM" id="SignalP"/>
    </source>
</evidence>